<dbReference type="SUPFAM" id="SSF54713">
    <property type="entry name" value="Elongation factor Ts (EF-Ts), dimerisation domain"/>
    <property type="match status" value="1"/>
</dbReference>
<dbReference type="KEGG" id="elux:BTN50_1513"/>
<evidence type="ECO:0000256" key="7">
    <source>
        <dbReference type="HAMAP-Rule" id="MF_00050"/>
    </source>
</evidence>
<dbReference type="EMBL" id="CP020660">
    <property type="protein sequence ID" value="ATF09987.1"/>
    <property type="molecule type" value="Genomic_DNA"/>
</dbReference>
<dbReference type="InterPro" id="IPR036402">
    <property type="entry name" value="EF-Ts_dimer_sf"/>
</dbReference>
<dbReference type="Gene3D" id="1.10.286.20">
    <property type="match status" value="1"/>
</dbReference>
<comment type="subcellular location">
    <subcellularLocation>
        <location evidence="1 7 9">Cytoplasm</location>
    </subcellularLocation>
</comment>
<dbReference type="PROSITE" id="PS01127">
    <property type="entry name" value="EF_TS_2"/>
    <property type="match status" value="1"/>
</dbReference>
<dbReference type="InterPro" id="IPR018101">
    <property type="entry name" value="Transl_elong_Ts_CS"/>
</dbReference>
<protein>
    <recommendedName>
        <fullName evidence="3 7">Elongation factor Ts</fullName>
        <shortName evidence="7">EF-Ts</shortName>
    </recommendedName>
</protein>
<dbReference type="FunFam" id="1.10.8.10:FF:000001">
    <property type="entry name" value="Elongation factor Ts"/>
    <property type="match status" value="1"/>
</dbReference>
<feature type="region of interest" description="Involved in Mg(2+) ion dislocation from EF-Tu" evidence="7">
    <location>
        <begin position="80"/>
        <end position="83"/>
    </location>
</feature>
<dbReference type="Pfam" id="PF00889">
    <property type="entry name" value="EF_TS"/>
    <property type="match status" value="1"/>
</dbReference>
<dbReference type="OrthoDB" id="9808348at2"/>
<evidence type="ECO:0000256" key="8">
    <source>
        <dbReference type="RuleBase" id="RU000642"/>
    </source>
</evidence>
<dbReference type="NCBIfam" id="TIGR00116">
    <property type="entry name" value="tsf"/>
    <property type="match status" value="1"/>
</dbReference>
<dbReference type="InterPro" id="IPR014039">
    <property type="entry name" value="Transl_elong_EFTs/EF1B_dimer"/>
</dbReference>
<evidence type="ECO:0000313" key="11">
    <source>
        <dbReference type="EMBL" id="ATF09987.1"/>
    </source>
</evidence>
<comment type="function">
    <text evidence="7 8">Associates with the EF-Tu.GDP complex and induces the exchange of GDP to GTP. It remains bound to the aminoacyl-tRNA.EF-Tu.GTP complex up to the GTP hydrolysis stage on the ribosome.</text>
</comment>
<dbReference type="InterPro" id="IPR001816">
    <property type="entry name" value="Transl_elong_EFTs/EF1B"/>
</dbReference>
<keyword evidence="5 7" id="KW-0251">Elongation factor</keyword>
<gene>
    <name evidence="7" type="primary">tsf</name>
    <name evidence="11" type="ORF">BTN50_1513</name>
</gene>
<dbReference type="Proteomes" id="UP000218160">
    <property type="component" value="Chromosome 1"/>
</dbReference>
<sequence>MAIVTTALIKELRERTAAGIIKCKTALVESDGCIELAIENMRKSGAAKAAKKAGNIAAEGTITIKNVNDVAVLVEINCQTDFVAKDDSFTVFANSVADAALTSKSTIEELQAQFEEARIALVTKIGENISIRRVRYVQGVLTASYRHGERIGVIVAGAGDKTILQRIAMHIAASRPEYINPKDIPADIIAKEQQIQVEIAMNEGKPHGIAEKIVIGRMNKFISEVSLLSQPFIMEPKSSVGEFLKEKNTSVSNFARLEVGEGIEKAPKISYADEIAAVQKG</sequence>
<proteinExistence type="inferred from homology"/>
<dbReference type="FunFam" id="3.30.479.20:FF:000001">
    <property type="entry name" value="Elongation factor Ts"/>
    <property type="match status" value="1"/>
</dbReference>
<keyword evidence="4 7" id="KW-0963">Cytoplasm</keyword>
<dbReference type="PANTHER" id="PTHR11741">
    <property type="entry name" value="ELONGATION FACTOR TS"/>
    <property type="match status" value="1"/>
</dbReference>
<evidence type="ECO:0000256" key="9">
    <source>
        <dbReference type="RuleBase" id="RU000643"/>
    </source>
</evidence>
<dbReference type="Gene3D" id="3.30.479.20">
    <property type="entry name" value="Elongation factor Ts, dimerisation domain"/>
    <property type="match status" value="2"/>
</dbReference>
<feature type="domain" description="Translation elongation factor EFTs/EF1B dimerisation" evidence="10">
    <location>
        <begin position="71"/>
        <end position="261"/>
    </location>
</feature>
<reference evidence="12" key="1">
    <citation type="submission" date="2017-04" db="EMBL/GenBank/DDBJ databases">
        <title>Genome evolution of the luminous symbionts of deep sea anglerfish.</title>
        <authorList>
            <person name="Hendry T.A."/>
        </authorList>
    </citation>
    <scope>NUCLEOTIDE SEQUENCE [LARGE SCALE GENOMIC DNA]</scope>
</reference>
<dbReference type="HAMAP" id="MF_00050">
    <property type="entry name" value="EF_Ts"/>
    <property type="match status" value="1"/>
</dbReference>
<organism evidence="11 12">
    <name type="scientific">Candidatus Enterovibrio altilux</name>
    <dbReference type="NCBI Taxonomy" id="1927128"/>
    <lineage>
        <taxon>Bacteria</taxon>
        <taxon>Pseudomonadati</taxon>
        <taxon>Pseudomonadota</taxon>
        <taxon>Gammaproteobacteria</taxon>
        <taxon>Vibrionales</taxon>
        <taxon>Vibrionaceae</taxon>
        <taxon>Enterovibrio</taxon>
    </lineage>
</organism>
<evidence type="ECO:0000256" key="5">
    <source>
        <dbReference type="ARBA" id="ARBA00022768"/>
    </source>
</evidence>
<dbReference type="PANTHER" id="PTHR11741:SF0">
    <property type="entry name" value="ELONGATION FACTOR TS, MITOCHONDRIAL"/>
    <property type="match status" value="1"/>
</dbReference>
<evidence type="ECO:0000259" key="10">
    <source>
        <dbReference type="Pfam" id="PF00889"/>
    </source>
</evidence>
<evidence type="ECO:0000256" key="4">
    <source>
        <dbReference type="ARBA" id="ARBA00022490"/>
    </source>
</evidence>
<dbReference type="SUPFAM" id="SSF46934">
    <property type="entry name" value="UBA-like"/>
    <property type="match status" value="1"/>
</dbReference>
<evidence type="ECO:0000313" key="12">
    <source>
        <dbReference type="Proteomes" id="UP000218160"/>
    </source>
</evidence>
<dbReference type="RefSeq" id="WP_096619471.1">
    <property type="nucleotide sequence ID" value="NZ_CP020660.1"/>
</dbReference>
<name>A0A291BAH4_9GAMM</name>
<keyword evidence="6 7" id="KW-0648">Protein biosynthesis</keyword>
<dbReference type="InterPro" id="IPR009060">
    <property type="entry name" value="UBA-like_sf"/>
</dbReference>
<dbReference type="GO" id="GO:0005737">
    <property type="term" value="C:cytoplasm"/>
    <property type="evidence" value="ECO:0007669"/>
    <property type="project" value="UniProtKB-SubCell"/>
</dbReference>
<dbReference type="FunFam" id="1.10.286.20:FF:000001">
    <property type="entry name" value="Elongation factor Ts"/>
    <property type="match status" value="1"/>
</dbReference>
<evidence type="ECO:0000256" key="2">
    <source>
        <dbReference type="ARBA" id="ARBA00005532"/>
    </source>
</evidence>
<comment type="similarity">
    <text evidence="2 7 8">Belongs to the EF-Ts family.</text>
</comment>
<dbReference type="GO" id="GO:0003746">
    <property type="term" value="F:translation elongation factor activity"/>
    <property type="evidence" value="ECO:0007669"/>
    <property type="project" value="UniProtKB-UniRule"/>
</dbReference>
<dbReference type="AlphaFoldDB" id="A0A291BAH4"/>
<dbReference type="CDD" id="cd14275">
    <property type="entry name" value="UBA_EF-Ts"/>
    <property type="match status" value="1"/>
</dbReference>
<evidence type="ECO:0000256" key="3">
    <source>
        <dbReference type="ARBA" id="ARBA00016956"/>
    </source>
</evidence>
<keyword evidence="12" id="KW-1185">Reference proteome</keyword>
<evidence type="ECO:0000256" key="6">
    <source>
        <dbReference type="ARBA" id="ARBA00022917"/>
    </source>
</evidence>
<accession>A0A291BAH4</accession>
<dbReference type="Gene3D" id="1.10.8.10">
    <property type="entry name" value="DNA helicase RuvA subunit, C-terminal domain"/>
    <property type="match status" value="1"/>
</dbReference>
<evidence type="ECO:0000256" key="1">
    <source>
        <dbReference type="ARBA" id="ARBA00004496"/>
    </source>
</evidence>